<dbReference type="SUPFAM" id="SSF55194">
    <property type="entry name" value="Ribosome recycling factor, RRF"/>
    <property type="match status" value="1"/>
</dbReference>
<dbReference type="PANTHER" id="PTHR20982">
    <property type="entry name" value="RIBOSOME RECYCLING FACTOR"/>
    <property type="match status" value="1"/>
</dbReference>
<dbReference type="GO" id="GO:0043023">
    <property type="term" value="F:ribosomal large subunit binding"/>
    <property type="evidence" value="ECO:0007669"/>
    <property type="project" value="TreeGrafter"/>
</dbReference>
<evidence type="ECO:0000313" key="6">
    <source>
        <dbReference type="Proteomes" id="UP000887574"/>
    </source>
</evidence>
<keyword evidence="6" id="KW-1185">Reference proteome</keyword>
<evidence type="ECO:0000256" key="4">
    <source>
        <dbReference type="ARBA" id="ARBA00033107"/>
    </source>
</evidence>
<dbReference type="Gene3D" id="1.10.132.20">
    <property type="entry name" value="Ribosome-recycling factor"/>
    <property type="match status" value="1"/>
</dbReference>
<accession>A0A915D9X3</accession>
<feature type="domain" description="Ribosome recycling factor" evidence="5">
    <location>
        <begin position="83"/>
        <end position="243"/>
    </location>
</feature>
<dbReference type="GO" id="GO:0006412">
    <property type="term" value="P:translation"/>
    <property type="evidence" value="ECO:0007669"/>
    <property type="project" value="UniProtKB-KW"/>
</dbReference>
<evidence type="ECO:0000256" key="1">
    <source>
        <dbReference type="ARBA" id="ARBA00005912"/>
    </source>
</evidence>
<dbReference type="GO" id="GO:0005739">
    <property type="term" value="C:mitochondrion"/>
    <property type="evidence" value="ECO:0007669"/>
    <property type="project" value="TreeGrafter"/>
</dbReference>
<reference evidence="7" key="1">
    <citation type="submission" date="2022-11" db="UniProtKB">
        <authorList>
            <consortium name="WormBaseParasite"/>
        </authorList>
    </citation>
    <scope>IDENTIFICATION</scope>
</reference>
<proteinExistence type="inferred from homology"/>
<protein>
    <recommendedName>
        <fullName evidence="2">Ribosome-recycling factor, mitochondrial</fullName>
    </recommendedName>
    <alternativeName>
        <fullName evidence="4">Ribosome-releasing factor, mitochondrial</fullName>
    </alternativeName>
</protein>
<dbReference type="AlphaFoldDB" id="A0A915D9X3"/>
<evidence type="ECO:0000256" key="3">
    <source>
        <dbReference type="ARBA" id="ARBA00022917"/>
    </source>
</evidence>
<dbReference type="Proteomes" id="UP000887574">
    <property type="component" value="Unplaced"/>
</dbReference>
<keyword evidence="3" id="KW-0648">Protein biosynthesis</keyword>
<dbReference type="InterPro" id="IPR023584">
    <property type="entry name" value="Ribosome_recyc_fac_dom"/>
</dbReference>
<name>A0A915D9X3_9BILA</name>
<evidence type="ECO:0000259" key="5">
    <source>
        <dbReference type="Pfam" id="PF01765"/>
    </source>
</evidence>
<dbReference type="WBParaSite" id="jg17683">
    <property type="protein sequence ID" value="jg17683"/>
    <property type="gene ID" value="jg17683"/>
</dbReference>
<organism evidence="6 7">
    <name type="scientific">Ditylenchus dipsaci</name>
    <dbReference type="NCBI Taxonomy" id="166011"/>
    <lineage>
        <taxon>Eukaryota</taxon>
        <taxon>Metazoa</taxon>
        <taxon>Ecdysozoa</taxon>
        <taxon>Nematoda</taxon>
        <taxon>Chromadorea</taxon>
        <taxon>Rhabditida</taxon>
        <taxon>Tylenchina</taxon>
        <taxon>Tylenchomorpha</taxon>
        <taxon>Sphaerularioidea</taxon>
        <taxon>Anguinidae</taxon>
        <taxon>Anguininae</taxon>
        <taxon>Ditylenchus</taxon>
    </lineage>
</organism>
<dbReference type="InterPro" id="IPR036191">
    <property type="entry name" value="RRF_sf"/>
</dbReference>
<sequence>MRLLSSMCFDPLQGGSPIVSATIQKTVSPRRAFSTSIPLQKVKKAAQNKSKKMVETVTGDGPLPEDKLVAAEVRELRDVSKILQTELTRHFSLKADVRDFENVDVTVNGKHYKMNHLARITMRGGDALMINFSENPASIKEAKLALEKSMLGLNPQQEGVALHVSLPKVTRELREQAVKNSKKIFNDYKTELNRIFAKHDKLNTNSGADLDTVHNRSATMLECKRQFDEWGKELLEEKQKAVMQEIK</sequence>
<dbReference type="Pfam" id="PF01765">
    <property type="entry name" value="RRF"/>
    <property type="match status" value="1"/>
</dbReference>
<evidence type="ECO:0000256" key="2">
    <source>
        <dbReference type="ARBA" id="ARBA00020581"/>
    </source>
</evidence>
<evidence type="ECO:0000313" key="7">
    <source>
        <dbReference type="WBParaSite" id="jg17683"/>
    </source>
</evidence>
<comment type="similarity">
    <text evidence="1">Belongs to the RRF family.</text>
</comment>
<dbReference type="PANTHER" id="PTHR20982:SF3">
    <property type="entry name" value="MITOCHONDRIAL RIBOSOME RECYCLING FACTOR PSEUDO 1"/>
    <property type="match status" value="1"/>
</dbReference>
<dbReference type="InterPro" id="IPR002661">
    <property type="entry name" value="Ribosome_recyc_fac"/>
</dbReference>
<dbReference type="Gene3D" id="3.30.1360.40">
    <property type="match status" value="1"/>
</dbReference>